<feature type="domain" description="Heterokaryon incompatibility" evidence="1">
    <location>
        <begin position="233"/>
        <end position="384"/>
    </location>
</feature>
<dbReference type="Proteomes" id="UP000799770">
    <property type="component" value="Unassembled WGS sequence"/>
</dbReference>
<dbReference type="OrthoDB" id="3486565at2759"/>
<keyword evidence="3" id="KW-1185">Reference proteome</keyword>
<name>A0A6A5Z5E6_9PLEO</name>
<accession>A0A6A5Z5E6</accession>
<evidence type="ECO:0000313" key="3">
    <source>
        <dbReference type="Proteomes" id="UP000799770"/>
    </source>
</evidence>
<dbReference type="AlphaFoldDB" id="A0A6A5Z5E6"/>
<dbReference type="PANTHER" id="PTHR33112:SF9">
    <property type="entry name" value="HETEROKARYON INCOMPATIBILITY DOMAIN-CONTAINING PROTEIN"/>
    <property type="match status" value="1"/>
</dbReference>
<dbReference type="EMBL" id="ML977325">
    <property type="protein sequence ID" value="KAF2114699.1"/>
    <property type="molecule type" value="Genomic_DNA"/>
</dbReference>
<proteinExistence type="predicted"/>
<sequence>MSVSKVDFPQADAFGASSEGALGNFYDRFDTSGCLLTCDLRRRYQKSTAQGMPQEDAKSSNRFQKKKEMRRLYNDRLKQGFTLAELLASIQNGCSSCEVLRSVFEHVSLIKPNDYQSKTNASFNVSTNFILTKQYLVNDALETQHIGLFNPLGSSVQFPAMPQASFLCGDTDSSLSMARASKWLKTCVDTHVACQPKINSGPPSRLIDVTEIKRWNIEGVKLIETSPGQVGKYTCLSHCWGKVPIKCCTTRETLQQAKEFIPYASMPQNFRDAVEITRRLQIQYIWIDSMCILQGDRHDWEVESAKMADVYKNGYVTIAAAASADSTGGCFNKTDPDICLRITPDDGKPFLIGTRMCDTLGFLKDNESTQRRYPLLQRGWVLQERLLSRRTLYCNYGELAFRCLEDFSCECGSTNMAPHANGSNVTQRRIGANRLMNTAIPGRDTPIAEYWRDIVAKYMRLNLTELSDLLPAISGCARELSEVTGDEYFAGFWKKTFVQSLLWYIKTTNAIAREGWTAPTWSWASVPPGQDINFCEKVNAGVIKQRLTYSIDRLPCNFGQISPGTGSLKLKVGLFPCYIRHFCHHSNRAIEAAGVTRNRRHFRLHQQKYKKDVDGLCKTPIPGVSVESGSFQLLPDIPLRDALEYRLFPDCVGCSLAQIWLLHTGEVTEGGTRQDYFIMLRVVDKEAKIYERFGMTMFERQPVDRRKSWFEDVWVKAVLPEEYITIS</sequence>
<evidence type="ECO:0000313" key="2">
    <source>
        <dbReference type="EMBL" id="KAF2114699.1"/>
    </source>
</evidence>
<gene>
    <name evidence="2" type="ORF">BDV96DRAFT_104398</name>
</gene>
<dbReference type="InterPro" id="IPR010730">
    <property type="entry name" value="HET"/>
</dbReference>
<evidence type="ECO:0000259" key="1">
    <source>
        <dbReference type="Pfam" id="PF06985"/>
    </source>
</evidence>
<organism evidence="2 3">
    <name type="scientific">Lophiotrema nucula</name>
    <dbReference type="NCBI Taxonomy" id="690887"/>
    <lineage>
        <taxon>Eukaryota</taxon>
        <taxon>Fungi</taxon>
        <taxon>Dikarya</taxon>
        <taxon>Ascomycota</taxon>
        <taxon>Pezizomycotina</taxon>
        <taxon>Dothideomycetes</taxon>
        <taxon>Pleosporomycetidae</taxon>
        <taxon>Pleosporales</taxon>
        <taxon>Lophiotremataceae</taxon>
        <taxon>Lophiotrema</taxon>
    </lineage>
</organism>
<reference evidence="2" key="1">
    <citation type="journal article" date="2020" name="Stud. Mycol.">
        <title>101 Dothideomycetes genomes: a test case for predicting lifestyles and emergence of pathogens.</title>
        <authorList>
            <person name="Haridas S."/>
            <person name="Albert R."/>
            <person name="Binder M."/>
            <person name="Bloem J."/>
            <person name="Labutti K."/>
            <person name="Salamov A."/>
            <person name="Andreopoulos B."/>
            <person name="Baker S."/>
            <person name="Barry K."/>
            <person name="Bills G."/>
            <person name="Bluhm B."/>
            <person name="Cannon C."/>
            <person name="Castanera R."/>
            <person name="Culley D."/>
            <person name="Daum C."/>
            <person name="Ezra D."/>
            <person name="Gonzalez J."/>
            <person name="Henrissat B."/>
            <person name="Kuo A."/>
            <person name="Liang C."/>
            <person name="Lipzen A."/>
            <person name="Lutzoni F."/>
            <person name="Magnuson J."/>
            <person name="Mondo S."/>
            <person name="Nolan M."/>
            <person name="Ohm R."/>
            <person name="Pangilinan J."/>
            <person name="Park H.-J."/>
            <person name="Ramirez L."/>
            <person name="Alfaro M."/>
            <person name="Sun H."/>
            <person name="Tritt A."/>
            <person name="Yoshinaga Y."/>
            <person name="Zwiers L.-H."/>
            <person name="Turgeon B."/>
            <person name="Goodwin S."/>
            <person name="Spatafora J."/>
            <person name="Crous P."/>
            <person name="Grigoriev I."/>
        </authorList>
    </citation>
    <scope>NUCLEOTIDE SEQUENCE</scope>
    <source>
        <strain evidence="2">CBS 627.86</strain>
    </source>
</reference>
<dbReference type="PANTHER" id="PTHR33112">
    <property type="entry name" value="DOMAIN PROTEIN, PUTATIVE-RELATED"/>
    <property type="match status" value="1"/>
</dbReference>
<dbReference type="Pfam" id="PF06985">
    <property type="entry name" value="HET"/>
    <property type="match status" value="1"/>
</dbReference>
<protein>
    <submittedName>
        <fullName evidence="2">Heterokaryon incompatibility protein-domain-containing protein</fullName>
    </submittedName>
</protein>